<keyword evidence="2" id="KW-1185">Reference proteome</keyword>
<sequence length="100" mass="10837">MYNRYEFTPVMVSIDTAPAGAGSDPAPKLVGPRSHIDITMDHGNTVERKSSNGCVNKSLDSSYWVRVNEWCGSECGVAAGPWQPTVAPELTRSALLTLRN</sequence>
<reference evidence="1 2" key="1">
    <citation type="submission" date="2021-06" db="EMBL/GenBank/DDBJ databases">
        <title>A haploid diamondback moth (Plutella xylostella L.) genome assembly resolves 31 chromosomes and identifies a diamide resistance mutation.</title>
        <authorList>
            <person name="Ward C.M."/>
            <person name="Perry K.D."/>
            <person name="Baker G."/>
            <person name="Powis K."/>
            <person name="Heckel D.G."/>
            <person name="Baxter S.W."/>
        </authorList>
    </citation>
    <scope>NUCLEOTIDE SEQUENCE [LARGE SCALE GENOMIC DNA]</scope>
    <source>
        <strain evidence="1 2">LV</strain>
        <tissue evidence="1">Single pupa</tissue>
    </source>
</reference>
<gene>
    <name evidence="1" type="ORF">JYU34_016227</name>
</gene>
<dbReference type="Proteomes" id="UP000823941">
    <property type="component" value="Chromosome 22"/>
</dbReference>
<protein>
    <submittedName>
        <fullName evidence="1">Uncharacterized protein</fullName>
    </submittedName>
</protein>
<proteinExistence type="predicted"/>
<comment type="caution">
    <text evidence="1">The sequence shown here is derived from an EMBL/GenBank/DDBJ whole genome shotgun (WGS) entry which is preliminary data.</text>
</comment>
<evidence type="ECO:0000313" key="1">
    <source>
        <dbReference type="EMBL" id="KAG7299307.1"/>
    </source>
</evidence>
<accession>A0ABQ7Q249</accession>
<evidence type="ECO:0000313" key="2">
    <source>
        <dbReference type="Proteomes" id="UP000823941"/>
    </source>
</evidence>
<dbReference type="EMBL" id="JAHIBW010000022">
    <property type="protein sequence ID" value="KAG7299307.1"/>
    <property type="molecule type" value="Genomic_DNA"/>
</dbReference>
<organism evidence="1 2">
    <name type="scientific">Plutella xylostella</name>
    <name type="common">Diamondback moth</name>
    <name type="synonym">Plutella maculipennis</name>
    <dbReference type="NCBI Taxonomy" id="51655"/>
    <lineage>
        <taxon>Eukaryota</taxon>
        <taxon>Metazoa</taxon>
        <taxon>Ecdysozoa</taxon>
        <taxon>Arthropoda</taxon>
        <taxon>Hexapoda</taxon>
        <taxon>Insecta</taxon>
        <taxon>Pterygota</taxon>
        <taxon>Neoptera</taxon>
        <taxon>Endopterygota</taxon>
        <taxon>Lepidoptera</taxon>
        <taxon>Glossata</taxon>
        <taxon>Ditrysia</taxon>
        <taxon>Yponomeutoidea</taxon>
        <taxon>Plutellidae</taxon>
        <taxon>Plutella</taxon>
    </lineage>
</organism>
<name>A0ABQ7Q249_PLUXY</name>